<proteinExistence type="predicted"/>
<accession>A0ABP1GEV4</accession>
<protein>
    <submittedName>
        <fullName evidence="1">Hypothetical_protein</fullName>
    </submittedName>
</protein>
<sequence>MGSYRVRLYLSRITNGQPNILCQNSSQVHTGAVFFVVRRRLVVYSVVKLSFLKVHSARTAAQGPAHRGSTARIWRIWKKVHVFGNANFCLSRAKRWGRRVSTCLAALPRTELRSAGTGQRLQNRNSKIIQIYHSMQLFPELFRLCCQGPHLEALKALTFI</sequence>
<comment type="caution">
    <text evidence="1">The sequence shown here is derived from an EMBL/GenBank/DDBJ whole genome shotgun (WGS) entry which is preliminary data.</text>
</comment>
<organism evidence="1 2">
    <name type="scientific">Hexamita inflata</name>
    <dbReference type="NCBI Taxonomy" id="28002"/>
    <lineage>
        <taxon>Eukaryota</taxon>
        <taxon>Metamonada</taxon>
        <taxon>Diplomonadida</taxon>
        <taxon>Hexamitidae</taxon>
        <taxon>Hexamitinae</taxon>
        <taxon>Hexamita</taxon>
    </lineage>
</organism>
<dbReference type="Proteomes" id="UP001642409">
    <property type="component" value="Unassembled WGS sequence"/>
</dbReference>
<name>A0ABP1GEV4_9EUKA</name>
<gene>
    <name evidence="1" type="ORF">HINF_LOCUS585</name>
</gene>
<evidence type="ECO:0000313" key="1">
    <source>
        <dbReference type="EMBL" id="CAL5970645.1"/>
    </source>
</evidence>
<dbReference type="EMBL" id="CAXDID020000001">
    <property type="protein sequence ID" value="CAL5970645.1"/>
    <property type="molecule type" value="Genomic_DNA"/>
</dbReference>
<keyword evidence="2" id="KW-1185">Reference proteome</keyword>
<evidence type="ECO:0000313" key="2">
    <source>
        <dbReference type="Proteomes" id="UP001642409"/>
    </source>
</evidence>
<reference evidence="1 2" key="1">
    <citation type="submission" date="2024-07" db="EMBL/GenBank/DDBJ databases">
        <authorList>
            <person name="Akdeniz Z."/>
        </authorList>
    </citation>
    <scope>NUCLEOTIDE SEQUENCE [LARGE SCALE GENOMIC DNA]</scope>
</reference>